<dbReference type="AlphaFoldDB" id="A0A1H6S7X9"/>
<dbReference type="InterPro" id="IPR014016">
    <property type="entry name" value="UvrD-like_ATP-bd"/>
</dbReference>
<dbReference type="InterPro" id="IPR027417">
    <property type="entry name" value="P-loop_NTPase"/>
</dbReference>
<dbReference type="GO" id="GO:0016887">
    <property type="term" value="F:ATP hydrolysis activity"/>
    <property type="evidence" value="ECO:0007669"/>
    <property type="project" value="RHEA"/>
</dbReference>
<evidence type="ECO:0000313" key="13">
    <source>
        <dbReference type="Proteomes" id="UP000199702"/>
    </source>
</evidence>
<dbReference type="STRING" id="402734.SAMN05660918_1245"/>
<keyword evidence="2 10" id="KW-0547">Nucleotide-binding</keyword>
<dbReference type="OrthoDB" id="1100019at2"/>
<keyword evidence="3 10" id="KW-0378">Hydrolase</keyword>
<keyword evidence="5 10" id="KW-0067">ATP-binding</keyword>
<evidence type="ECO:0000256" key="2">
    <source>
        <dbReference type="ARBA" id="ARBA00022741"/>
    </source>
</evidence>
<comment type="catalytic activity">
    <reaction evidence="9">
        <text>ATP + H2O = ADP + phosphate + H(+)</text>
        <dbReference type="Rhea" id="RHEA:13065"/>
        <dbReference type="ChEBI" id="CHEBI:15377"/>
        <dbReference type="ChEBI" id="CHEBI:15378"/>
        <dbReference type="ChEBI" id="CHEBI:30616"/>
        <dbReference type="ChEBI" id="CHEBI:43474"/>
        <dbReference type="ChEBI" id="CHEBI:456216"/>
        <dbReference type="EC" id="5.6.2.4"/>
    </reaction>
</comment>
<dbReference type="CDD" id="cd17932">
    <property type="entry name" value="DEXQc_UvrD"/>
    <property type="match status" value="1"/>
</dbReference>
<dbReference type="GO" id="GO:0000725">
    <property type="term" value="P:recombinational repair"/>
    <property type="evidence" value="ECO:0007669"/>
    <property type="project" value="TreeGrafter"/>
</dbReference>
<dbReference type="Gene3D" id="3.40.50.300">
    <property type="entry name" value="P-loop containing nucleotide triphosphate hydrolases"/>
    <property type="match status" value="2"/>
</dbReference>
<keyword evidence="6" id="KW-0413">Isomerase</keyword>
<evidence type="ECO:0000256" key="1">
    <source>
        <dbReference type="ARBA" id="ARBA00009922"/>
    </source>
</evidence>
<dbReference type="Pfam" id="PF13361">
    <property type="entry name" value="UvrD_C"/>
    <property type="match status" value="1"/>
</dbReference>
<dbReference type="Gene3D" id="1.10.10.160">
    <property type="match status" value="1"/>
</dbReference>
<dbReference type="InterPro" id="IPR014017">
    <property type="entry name" value="DNA_helicase_UvrD-like_C"/>
</dbReference>
<evidence type="ECO:0000256" key="5">
    <source>
        <dbReference type="ARBA" id="ARBA00022840"/>
    </source>
</evidence>
<evidence type="ECO:0000256" key="9">
    <source>
        <dbReference type="ARBA" id="ARBA00048988"/>
    </source>
</evidence>
<comment type="similarity">
    <text evidence="1">Belongs to the helicase family. UvrD subfamily.</text>
</comment>
<dbReference type="PROSITE" id="PS51198">
    <property type="entry name" value="UVRD_HELICASE_ATP_BIND"/>
    <property type="match status" value="1"/>
</dbReference>
<dbReference type="PANTHER" id="PTHR11070">
    <property type="entry name" value="UVRD / RECB / PCRA DNA HELICASE FAMILY MEMBER"/>
    <property type="match status" value="1"/>
</dbReference>
<keyword evidence="4 10" id="KW-0347">Helicase</keyword>
<name>A0A1H6S7X9_9FLAO</name>
<evidence type="ECO:0000256" key="10">
    <source>
        <dbReference type="PROSITE-ProRule" id="PRU00560"/>
    </source>
</evidence>
<feature type="domain" description="UvrD-like helicase ATP-binding" evidence="11">
    <location>
        <begin position="7"/>
        <end position="282"/>
    </location>
</feature>
<dbReference type="InterPro" id="IPR013986">
    <property type="entry name" value="DExx_box_DNA_helicase_dom_sf"/>
</dbReference>
<dbReference type="GO" id="GO:0005524">
    <property type="term" value="F:ATP binding"/>
    <property type="evidence" value="ECO:0007669"/>
    <property type="project" value="UniProtKB-UniRule"/>
</dbReference>
<proteinExistence type="inferred from homology"/>
<dbReference type="EMBL" id="FNYA01000002">
    <property type="protein sequence ID" value="SEI64031.1"/>
    <property type="molecule type" value="Genomic_DNA"/>
</dbReference>
<evidence type="ECO:0000256" key="7">
    <source>
        <dbReference type="ARBA" id="ARBA00034617"/>
    </source>
</evidence>
<organism evidence="12 13">
    <name type="scientific">Flavobacterium terrigena</name>
    <dbReference type="NCBI Taxonomy" id="402734"/>
    <lineage>
        <taxon>Bacteria</taxon>
        <taxon>Pseudomonadati</taxon>
        <taxon>Bacteroidota</taxon>
        <taxon>Flavobacteriia</taxon>
        <taxon>Flavobacteriales</taxon>
        <taxon>Flavobacteriaceae</taxon>
        <taxon>Flavobacterium</taxon>
    </lineage>
</organism>
<evidence type="ECO:0000256" key="6">
    <source>
        <dbReference type="ARBA" id="ARBA00023235"/>
    </source>
</evidence>
<keyword evidence="13" id="KW-1185">Reference proteome</keyword>
<feature type="binding site" evidence="10">
    <location>
        <begin position="28"/>
        <end position="35"/>
    </location>
    <ligand>
        <name>ATP</name>
        <dbReference type="ChEBI" id="CHEBI:30616"/>
    </ligand>
</feature>
<dbReference type="RefSeq" id="WP_091309812.1">
    <property type="nucleotide sequence ID" value="NZ_CBCSJU010000002.1"/>
</dbReference>
<dbReference type="Pfam" id="PF00580">
    <property type="entry name" value="UvrD-helicase"/>
    <property type="match status" value="1"/>
</dbReference>
<evidence type="ECO:0000256" key="3">
    <source>
        <dbReference type="ARBA" id="ARBA00022801"/>
    </source>
</evidence>
<dbReference type="GO" id="GO:0003677">
    <property type="term" value="F:DNA binding"/>
    <property type="evidence" value="ECO:0007669"/>
    <property type="project" value="UniProtKB-KW"/>
</dbReference>
<evidence type="ECO:0000313" key="12">
    <source>
        <dbReference type="EMBL" id="SEI64031.1"/>
    </source>
</evidence>
<evidence type="ECO:0000256" key="8">
    <source>
        <dbReference type="ARBA" id="ARBA00034808"/>
    </source>
</evidence>
<evidence type="ECO:0000256" key="4">
    <source>
        <dbReference type="ARBA" id="ARBA00022806"/>
    </source>
</evidence>
<dbReference type="SUPFAM" id="SSF52540">
    <property type="entry name" value="P-loop containing nucleoside triphosphate hydrolases"/>
    <property type="match status" value="1"/>
</dbReference>
<reference evidence="13" key="1">
    <citation type="submission" date="2016-10" db="EMBL/GenBank/DDBJ databases">
        <authorList>
            <person name="Varghese N."/>
            <person name="Submissions S."/>
        </authorList>
    </citation>
    <scope>NUCLEOTIDE SEQUENCE [LARGE SCALE GENOMIC DNA]</scope>
    <source>
        <strain evidence="13">DSM 17934</strain>
    </source>
</reference>
<comment type="catalytic activity">
    <reaction evidence="7">
        <text>Couples ATP hydrolysis with the unwinding of duplex DNA by translocating in the 3'-5' direction.</text>
        <dbReference type="EC" id="5.6.2.4"/>
    </reaction>
</comment>
<protein>
    <recommendedName>
        <fullName evidence="8">DNA 3'-5' helicase</fullName>
        <ecNumber evidence="8">5.6.2.4</ecNumber>
    </recommendedName>
</protein>
<dbReference type="InterPro" id="IPR000212">
    <property type="entry name" value="DNA_helicase_UvrD/REP"/>
</dbReference>
<sequence length="600" mass="69266">MFIWEKDELNTEQENAIYEKDNNTLLIACPGSGKTRTLTYKIAYELSRLKSEKEYIIAITYTNAAADEIKDRVELLGVDTSRLWIGTIHAFCTEWILRPYSLHIDELKNGFKILNSHDAEELITELCQAETNPRITYYDCQFIATTTEYKIASLETEKHRSIGNVLSKYLTKLKQNHQIDYEQILYYSYLILKEQPAICKILSNIFPFLLVDEFQDTKDIQYHIIFSIIKAGKGHSKLFIVGDPNQSIFDTLGGYSMPKVKMEQLTTLPFAEYHLENNYRSSAIIIAYFDHYKTFPNKIVAKGKLSDFASVITFNDVVNHTLIVDEITRLILYNITEKGISPNEICIAAPQWIPLASLTRKLMVRLPDYSFDGPGMAPFARDIDNFWFKLSRIVLTEPSPNMYIRRLRWAKEILHDLSAAGVNVDEITQKEFLKFCNSLEIQENEGVTYLVKAFNKIMEFLKLKISYYPSLQEHYDSFFESSAKRMKKLIDAGNDSVNTISNFKKVFKQREGIKISTIHGVKGTEYDTVIGFGLIQSWVPHFQDLNGLVNSKKMLYVLASRARKHLHIISETGRNINRHNPSGLLPTSHLREYQFDYSQV</sequence>
<gene>
    <name evidence="12" type="ORF">SAMN05660918_1245</name>
</gene>
<evidence type="ECO:0000259" key="11">
    <source>
        <dbReference type="PROSITE" id="PS51198"/>
    </source>
</evidence>
<accession>A0A1H6S7X9</accession>
<dbReference type="EC" id="5.6.2.4" evidence="8"/>
<dbReference type="GO" id="GO:0043138">
    <property type="term" value="F:3'-5' DNA helicase activity"/>
    <property type="evidence" value="ECO:0007669"/>
    <property type="project" value="UniProtKB-EC"/>
</dbReference>
<dbReference type="Proteomes" id="UP000199702">
    <property type="component" value="Unassembled WGS sequence"/>
</dbReference>